<accession>A0ABW4LKK1</accession>
<reference evidence="2" key="1">
    <citation type="journal article" date="2019" name="Int. J. Syst. Evol. Microbiol.">
        <title>The Global Catalogue of Microorganisms (GCM) 10K type strain sequencing project: providing services to taxonomists for standard genome sequencing and annotation.</title>
        <authorList>
            <consortium name="The Broad Institute Genomics Platform"/>
            <consortium name="The Broad Institute Genome Sequencing Center for Infectious Disease"/>
            <person name="Wu L."/>
            <person name="Ma J."/>
        </authorList>
    </citation>
    <scope>NUCLEOTIDE SEQUENCE [LARGE SCALE GENOMIC DNA]</scope>
    <source>
        <strain evidence="2">CCUG 49339</strain>
    </source>
</reference>
<dbReference type="Proteomes" id="UP001597214">
    <property type="component" value="Unassembled WGS sequence"/>
</dbReference>
<name>A0ABW4LKK1_9BACI</name>
<dbReference type="EMBL" id="JBHUEM010000001">
    <property type="protein sequence ID" value="MFD1734997.1"/>
    <property type="molecule type" value="Genomic_DNA"/>
</dbReference>
<evidence type="ECO:0000313" key="2">
    <source>
        <dbReference type="Proteomes" id="UP001597214"/>
    </source>
</evidence>
<protein>
    <submittedName>
        <fullName evidence="1">Uncharacterized protein</fullName>
    </submittedName>
</protein>
<sequence>MNQYYGMRRKRNIDLSRQSQSLGHDYQYEVELEEDKEVVELEEGYEEIEEVEEYEEEVHLPDDYQSEQNYFMLDGKPFKLKQQFKKESFSETHVRVTTYLDKNIHQIIKMLQHHKQIESITKFINDSIKDQLMNKYNQDK</sequence>
<dbReference type="RefSeq" id="WP_377926079.1">
    <property type="nucleotide sequence ID" value="NZ_JBHUEM010000001.1"/>
</dbReference>
<gene>
    <name evidence="1" type="ORF">ACFSCX_00325</name>
</gene>
<organism evidence="1 2">
    <name type="scientific">Bacillus salitolerans</name>
    <dbReference type="NCBI Taxonomy" id="1437434"/>
    <lineage>
        <taxon>Bacteria</taxon>
        <taxon>Bacillati</taxon>
        <taxon>Bacillota</taxon>
        <taxon>Bacilli</taxon>
        <taxon>Bacillales</taxon>
        <taxon>Bacillaceae</taxon>
        <taxon>Bacillus</taxon>
    </lineage>
</organism>
<keyword evidence="2" id="KW-1185">Reference proteome</keyword>
<proteinExistence type="predicted"/>
<comment type="caution">
    <text evidence="1">The sequence shown here is derived from an EMBL/GenBank/DDBJ whole genome shotgun (WGS) entry which is preliminary data.</text>
</comment>
<evidence type="ECO:0000313" key="1">
    <source>
        <dbReference type="EMBL" id="MFD1734997.1"/>
    </source>
</evidence>